<keyword evidence="9 17" id="KW-0418">Kinase</keyword>
<dbReference type="Pfam" id="PF02518">
    <property type="entry name" value="HATPase_c"/>
    <property type="match status" value="1"/>
</dbReference>
<keyword evidence="13 15" id="KW-0472">Membrane</keyword>
<evidence type="ECO:0000256" key="4">
    <source>
        <dbReference type="ARBA" id="ARBA00022475"/>
    </source>
</evidence>
<evidence type="ECO:0000256" key="12">
    <source>
        <dbReference type="ARBA" id="ARBA00023012"/>
    </source>
</evidence>
<feature type="coiled-coil region" evidence="14">
    <location>
        <begin position="141"/>
        <end position="168"/>
    </location>
</feature>
<comment type="catalytic activity">
    <reaction evidence="1">
        <text>ATP + protein L-histidine = ADP + protein N-phospho-L-histidine.</text>
        <dbReference type="EC" id="2.7.13.3"/>
    </reaction>
</comment>
<proteinExistence type="predicted"/>
<keyword evidence="12" id="KW-0902">Two-component regulatory system</keyword>
<keyword evidence="5" id="KW-0597">Phosphoprotein</keyword>
<sequence>MNQNRWKTLVWSLLIGVVLIAVASVMNHGDRLFVNNYFESDDFQGEFDYFVEELGNTTLLQHDVKELKKNLNVTAAQIEEHRTRYGTLSEQIMDINAQYNDRIEEAEAEGDATLKQALIKERDDKLADIQKNFESDEHVKAKVLKEQEQAIEDYIRQLNERKNELRGNVSYFVYDLTNIQTGETFSNGDVSQKAVFSKTYSEERGYLKATDVFYGDDEVQQELLLKSSGFYEGTIIIPSSTQKEDTFAVYQDFKHQQVAFYFTLALGIASLLSLLFLYKFQRNWFDHSSFRARYEAWPLDIRLLILMVNGFFLILYTVMSTDVFWYKLQPLIKELVLMLGLVTISLWLGIHQLMWLRKEFQEKERFYSKFKQGILVRFLFLLKDVFLSIPVGLQVVWVLLVLFFWGIGTVLVMMSPEMIGVYLLCVLFVGLPTLIMVVMRVAYFNRVMVATQQVSSGVLREPIPVKGKSFIAQHAIHLNKLREGMKASLSEQAKSERFKTELITNVSHDLRTPLTSIITYTDLLKNSNLTEEERQSYVDILDRKSQRLKTLIEDLFEVSKMASGNLELNRQRLDLTQLLQQALAEHAEEIENAKVDFRVTTVEEPIFAYVDGQKWWRVLDNLVINAIKYALPNTRVYLSLKKEADEAVFVIKNIARYELGDDAQELVERFKRADTSRHTEGSGLGLAIAQSIVDLHGGRLVVEVDGDLFKVTVSIKKSG</sequence>
<evidence type="ECO:0000256" key="10">
    <source>
        <dbReference type="ARBA" id="ARBA00022840"/>
    </source>
</evidence>
<evidence type="ECO:0000259" key="16">
    <source>
        <dbReference type="PROSITE" id="PS50109"/>
    </source>
</evidence>
<evidence type="ECO:0000256" key="2">
    <source>
        <dbReference type="ARBA" id="ARBA00004651"/>
    </source>
</evidence>
<dbReference type="EMBL" id="JAFBFC010000013">
    <property type="protein sequence ID" value="MBM7705053.1"/>
    <property type="molecule type" value="Genomic_DNA"/>
</dbReference>
<dbReference type="PANTHER" id="PTHR45528">
    <property type="entry name" value="SENSOR HISTIDINE KINASE CPXA"/>
    <property type="match status" value="1"/>
</dbReference>
<dbReference type="GO" id="GO:0016301">
    <property type="term" value="F:kinase activity"/>
    <property type="evidence" value="ECO:0007669"/>
    <property type="project" value="UniProtKB-KW"/>
</dbReference>
<evidence type="ECO:0000256" key="14">
    <source>
        <dbReference type="SAM" id="Coils"/>
    </source>
</evidence>
<evidence type="ECO:0000313" key="18">
    <source>
        <dbReference type="Proteomes" id="UP000809829"/>
    </source>
</evidence>
<dbReference type="InterPro" id="IPR003594">
    <property type="entry name" value="HATPase_dom"/>
</dbReference>
<keyword evidence="10" id="KW-0067">ATP-binding</keyword>
<dbReference type="InterPro" id="IPR003661">
    <property type="entry name" value="HisK_dim/P_dom"/>
</dbReference>
<keyword evidence="11 15" id="KW-1133">Transmembrane helix</keyword>
<evidence type="ECO:0000256" key="8">
    <source>
        <dbReference type="ARBA" id="ARBA00022741"/>
    </source>
</evidence>
<dbReference type="RefSeq" id="WP_205189037.1">
    <property type="nucleotide sequence ID" value="NZ_JAFBFC010000013.1"/>
</dbReference>
<dbReference type="SUPFAM" id="SSF55874">
    <property type="entry name" value="ATPase domain of HSP90 chaperone/DNA topoisomerase II/histidine kinase"/>
    <property type="match status" value="1"/>
</dbReference>
<evidence type="ECO:0000256" key="13">
    <source>
        <dbReference type="ARBA" id="ARBA00023136"/>
    </source>
</evidence>
<dbReference type="Proteomes" id="UP000809829">
    <property type="component" value="Unassembled WGS sequence"/>
</dbReference>
<dbReference type="InterPro" id="IPR050398">
    <property type="entry name" value="HssS/ArlS-like"/>
</dbReference>
<keyword evidence="18" id="KW-1185">Reference proteome</keyword>
<evidence type="ECO:0000256" key="3">
    <source>
        <dbReference type="ARBA" id="ARBA00012438"/>
    </source>
</evidence>
<dbReference type="InterPro" id="IPR036890">
    <property type="entry name" value="HATPase_C_sf"/>
</dbReference>
<feature type="transmembrane region" description="Helical" evidence="15">
    <location>
        <begin position="395"/>
        <end position="414"/>
    </location>
</feature>
<feature type="domain" description="Histidine kinase" evidence="16">
    <location>
        <begin position="505"/>
        <end position="719"/>
    </location>
</feature>
<keyword evidence="8" id="KW-0547">Nucleotide-binding</keyword>
<feature type="transmembrane region" description="Helical" evidence="15">
    <location>
        <begin position="299"/>
        <end position="319"/>
    </location>
</feature>
<dbReference type="CDD" id="cd00082">
    <property type="entry name" value="HisKA"/>
    <property type="match status" value="1"/>
</dbReference>
<dbReference type="Gene3D" id="1.10.287.130">
    <property type="match status" value="1"/>
</dbReference>
<protein>
    <recommendedName>
        <fullName evidence="3">histidine kinase</fullName>
        <ecNumber evidence="3">2.7.13.3</ecNumber>
    </recommendedName>
</protein>
<keyword evidence="14" id="KW-0175">Coiled coil</keyword>
<evidence type="ECO:0000256" key="11">
    <source>
        <dbReference type="ARBA" id="ARBA00022989"/>
    </source>
</evidence>
<dbReference type="SMART" id="SM00388">
    <property type="entry name" value="HisKA"/>
    <property type="match status" value="1"/>
</dbReference>
<dbReference type="Pfam" id="PF00512">
    <property type="entry name" value="HisKA"/>
    <property type="match status" value="1"/>
</dbReference>
<comment type="subcellular location">
    <subcellularLocation>
        <location evidence="2">Cell membrane</location>
        <topology evidence="2">Multi-pass membrane protein</topology>
    </subcellularLocation>
</comment>
<feature type="transmembrane region" description="Helical" evidence="15">
    <location>
        <begin position="258"/>
        <end position="278"/>
    </location>
</feature>
<keyword evidence="7 15" id="KW-0812">Transmembrane</keyword>
<comment type="caution">
    <text evidence="17">The sequence shown here is derived from an EMBL/GenBank/DDBJ whole genome shotgun (WGS) entry which is preliminary data.</text>
</comment>
<feature type="coiled-coil region" evidence="14">
    <location>
        <begin position="64"/>
        <end position="116"/>
    </location>
</feature>
<dbReference type="SMART" id="SM00387">
    <property type="entry name" value="HATPase_c"/>
    <property type="match status" value="1"/>
</dbReference>
<evidence type="ECO:0000256" key="1">
    <source>
        <dbReference type="ARBA" id="ARBA00000085"/>
    </source>
</evidence>
<organism evidence="17 18">
    <name type="scientific">Priestia iocasae</name>
    <dbReference type="NCBI Taxonomy" id="2291674"/>
    <lineage>
        <taxon>Bacteria</taxon>
        <taxon>Bacillati</taxon>
        <taxon>Bacillota</taxon>
        <taxon>Bacilli</taxon>
        <taxon>Bacillales</taxon>
        <taxon>Bacillaceae</taxon>
        <taxon>Priestia</taxon>
    </lineage>
</organism>
<dbReference type="SUPFAM" id="SSF47384">
    <property type="entry name" value="Homodimeric domain of signal transducing histidine kinase"/>
    <property type="match status" value="1"/>
</dbReference>
<name>A0ABS2R0N9_9BACI</name>
<keyword evidence="6" id="KW-0808">Transferase</keyword>
<dbReference type="InterPro" id="IPR036097">
    <property type="entry name" value="HisK_dim/P_sf"/>
</dbReference>
<feature type="transmembrane region" description="Helical" evidence="15">
    <location>
        <begin position="331"/>
        <end position="350"/>
    </location>
</feature>
<evidence type="ECO:0000313" key="17">
    <source>
        <dbReference type="EMBL" id="MBM7705053.1"/>
    </source>
</evidence>
<evidence type="ECO:0000256" key="7">
    <source>
        <dbReference type="ARBA" id="ARBA00022692"/>
    </source>
</evidence>
<evidence type="ECO:0000256" key="9">
    <source>
        <dbReference type="ARBA" id="ARBA00022777"/>
    </source>
</evidence>
<dbReference type="EC" id="2.7.13.3" evidence="3"/>
<gene>
    <name evidence="17" type="ORF">JOC83_003962</name>
</gene>
<dbReference type="InterPro" id="IPR005467">
    <property type="entry name" value="His_kinase_dom"/>
</dbReference>
<reference evidence="17 18" key="1">
    <citation type="submission" date="2021-01" db="EMBL/GenBank/DDBJ databases">
        <title>Genomic Encyclopedia of Type Strains, Phase IV (KMG-IV): sequencing the most valuable type-strain genomes for metagenomic binning, comparative biology and taxonomic classification.</title>
        <authorList>
            <person name="Goeker M."/>
        </authorList>
    </citation>
    <scope>NUCLEOTIDE SEQUENCE [LARGE SCALE GENOMIC DNA]</scope>
    <source>
        <strain evidence="17 18">DSM 104297</strain>
    </source>
</reference>
<evidence type="ECO:0000256" key="5">
    <source>
        <dbReference type="ARBA" id="ARBA00022553"/>
    </source>
</evidence>
<accession>A0ABS2R0N9</accession>
<evidence type="ECO:0000256" key="15">
    <source>
        <dbReference type="SAM" id="Phobius"/>
    </source>
</evidence>
<dbReference type="PANTHER" id="PTHR45528:SF1">
    <property type="entry name" value="SENSOR HISTIDINE KINASE CPXA"/>
    <property type="match status" value="1"/>
</dbReference>
<keyword evidence="4" id="KW-1003">Cell membrane</keyword>
<dbReference type="Gene3D" id="3.30.565.10">
    <property type="entry name" value="Histidine kinase-like ATPase, C-terminal domain"/>
    <property type="match status" value="1"/>
</dbReference>
<feature type="coiled-coil region" evidence="14">
    <location>
        <begin position="565"/>
        <end position="596"/>
    </location>
</feature>
<evidence type="ECO:0000256" key="6">
    <source>
        <dbReference type="ARBA" id="ARBA00022679"/>
    </source>
</evidence>
<feature type="transmembrane region" description="Helical" evidence="15">
    <location>
        <begin position="421"/>
        <end position="443"/>
    </location>
</feature>
<dbReference type="PROSITE" id="PS50109">
    <property type="entry name" value="HIS_KIN"/>
    <property type="match status" value="1"/>
</dbReference>